<dbReference type="EMBL" id="JAPCKI010000001">
    <property type="protein sequence ID" value="MDD2175949.1"/>
    <property type="molecule type" value="Genomic_DNA"/>
</dbReference>
<evidence type="ECO:0000256" key="7">
    <source>
        <dbReference type="ARBA" id="ARBA00023052"/>
    </source>
</evidence>
<dbReference type="PIRSF" id="PIRSF036565">
    <property type="entry name" value="Pyruvt_ip_decrb"/>
    <property type="match status" value="1"/>
</dbReference>
<proteinExistence type="inferred from homology"/>
<evidence type="ECO:0000256" key="2">
    <source>
        <dbReference type="ARBA" id="ARBA00001964"/>
    </source>
</evidence>
<accession>A0ABT5RQH5</accession>
<dbReference type="GO" id="GO:0047434">
    <property type="term" value="F:indolepyruvate decarboxylase activity"/>
    <property type="evidence" value="ECO:0007669"/>
    <property type="project" value="UniProtKB-EC"/>
</dbReference>
<dbReference type="SUPFAM" id="SSF52467">
    <property type="entry name" value="DHS-like NAD/FAD-binding domain"/>
    <property type="match status" value="1"/>
</dbReference>
<dbReference type="InterPro" id="IPR012000">
    <property type="entry name" value="Thiamin_PyroP_enz_cen_dom"/>
</dbReference>
<evidence type="ECO:0000259" key="12">
    <source>
        <dbReference type="Pfam" id="PF02776"/>
    </source>
</evidence>
<dbReference type="InterPro" id="IPR012110">
    <property type="entry name" value="PDC/IPDC-like"/>
</dbReference>
<evidence type="ECO:0000313" key="13">
    <source>
        <dbReference type="EMBL" id="MDD2175949.1"/>
    </source>
</evidence>
<dbReference type="CDD" id="cd07038">
    <property type="entry name" value="TPP_PYR_PDC_IPDC_like"/>
    <property type="match status" value="1"/>
</dbReference>
<reference evidence="13" key="1">
    <citation type="submission" date="2022-10" db="EMBL/GenBank/DDBJ databases">
        <title>Description of microaerobic benzene degrading bacteria.</title>
        <authorList>
            <person name="Bedics A."/>
            <person name="Tancsics A."/>
            <person name="Banerjee S."/>
        </authorList>
    </citation>
    <scope>NUCLEOTIDE SEQUENCE</scope>
    <source>
        <strain evidence="13">D2M1</strain>
    </source>
</reference>
<feature type="domain" description="Thiamine pyrophosphate enzyme central" evidence="10">
    <location>
        <begin position="196"/>
        <end position="330"/>
    </location>
</feature>
<evidence type="ECO:0000259" key="10">
    <source>
        <dbReference type="Pfam" id="PF00205"/>
    </source>
</evidence>
<dbReference type="Gene3D" id="3.40.50.1220">
    <property type="entry name" value="TPP-binding domain"/>
    <property type="match status" value="1"/>
</dbReference>
<dbReference type="InterPro" id="IPR047213">
    <property type="entry name" value="TPP_PYR_PDC_IPDC-like"/>
</dbReference>
<gene>
    <name evidence="13" type="primary">ipdC</name>
    <name evidence="13" type="ORF">OIN59_00815</name>
</gene>
<feature type="domain" description="Thiamine pyrophosphate enzyme N-terminal TPP-binding" evidence="12">
    <location>
        <begin position="7"/>
        <end position="113"/>
    </location>
</feature>
<dbReference type="InterPro" id="IPR011766">
    <property type="entry name" value="TPP_enzyme_TPP-bd"/>
</dbReference>
<dbReference type="Proteomes" id="UP001148932">
    <property type="component" value="Unassembled WGS sequence"/>
</dbReference>
<feature type="domain" description="Thiamine pyrophosphate enzyme TPP-binding" evidence="11">
    <location>
        <begin position="385"/>
        <end position="522"/>
    </location>
</feature>
<evidence type="ECO:0000256" key="1">
    <source>
        <dbReference type="ARBA" id="ARBA00001920"/>
    </source>
</evidence>
<dbReference type="NCBIfam" id="TIGR03394">
    <property type="entry name" value="indol_phenyl_DC"/>
    <property type="match status" value="1"/>
</dbReference>
<dbReference type="InterPro" id="IPR029035">
    <property type="entry name" value="DHS-like_NAD/FAD-binding_dom"/>
</dbReference>
<comment type="caution">
    <text evidence="13">The sequence shown here is derived from an EMBL/GenBank/DDBJ whole genome shotgun (WGS) entry which is preliminary data.</text>
</comment>
<organism evidence="13 14">
    <name type="scientific">Acidovorax benzenivorans</name>
    <dbReference type="NCBI Taxonomy" id="2987520"/>
    <lineage>
        <taxon>Bacteria</taxon>
        <taxon>Pseudomonadati</taxon>
        <taxon>Pseudomonadota</taxon>
        <taxon>Betaproteobacteria</taxon>
        <taxon>Burkholderiales</taxon>
        <taxon>Comamonadaceae</taxon>
        <taxon>Acidovorax</taxon>
    </lineage>
</organism>
<evidence type="ECO:0000256" key="9">
    <source>
        <dbReference type="RuleBase" id="RU362132"/>
    </source>
</evidence>
<keyword evidence="7 9" id="KW-0786">Thiamine pyrophosphate</keyword>
<dbReference type="Pfam" id="PF00205">
    <property type="entry name" value="TPP_enzyme_M"/>
    <property type="match status" value="1"/>
</dbReference>
<keyword evidence="4" id="KW-0479">Metal-binding</keyword>
<dbReference type="EC" id="4.1.1.74" evidence="13"/>
<dbReference type="GO" id="GO:0050177">
    <property type="term" value="F:phenylpyruvate decarboxylase activity"/>
    <property type="evidence" value="ECO:0007669"/>
    <property type="project" value="UniProtKB-EC"/>
</dbReference>
<dbReference type="Pfam" id="PF02776">
    <property type="entry name" value="TPP_enzyme_N"/>
    <property type="match status" value="1"/>
</dbReference>
<protein>
    <submittedName>
        <fullName evidence="13">Indolepyruvate/phenylpyruvate decarboxylase</fullName>
        <ecNumber evidence="13">4.1.1.43</ecNumber>
        <ecNumber evidence="13">4.1.1.74</ecNumber>
    </submittedName>
</protein>
<comment type="similarity">
    <text evidence="3 9">Belongs to the TPP enzyme family.</text>
</comment>
<dbReference type="Pfam" id="PF02775">
    <property type="entry name" value="TPP_enzyme_C"/>
    <property type="match status" value="1"/>
</dbReference>
<comment type="cofactor">
    <cofactor evidence="2">
        <name>thiamine diphosphate</name>
        <dbReference type="ChEBI" id="CHEBI:58937"/>
    </cofactor>
</comment>
<sequence>MNPLGLQLLHALKHHGAREIFGIPGDFILPLFAQIEESGILPLVTLSHEPSLGFAADAAARMHCGLGVVAVTYGAGALNVVNAVAGAYAERSPLVVLAGCPGEVEAHSGLVLHHQVRHVDSQWRIFREITCDQVRLSDPATAPAELARVLRSCREYSQPVLIEVPRDMTLHPMDNVPVLPPSPFNAAAVAECADEWMARIDAALRPVLVVDVEVRRFGLESRVAELARRLQLPVLTTFMGRGLLAAEGGAAGVPFHGTYLGVAGAPETSALLDESDLPVMLGAILSDSNFGVSAQRMDFRRALIAAHREARVGHHLYQDIPLAALVEALLARAPAAAAKPPRALPPPPTCPEGLVADDTPVCAADLSRALNDRIRAHGPMHIVADIGDCLFAAMELLPTPLVAPGYYASMGFGVPAGIGAQVATGQRSLILVGDGAFQMTGWELGNCPRLGLDPVVIVLNNQTWEMIRAFQTESRCAALGDWHLAQAADALGGRGHRVHTRAQFKAALDAAFAERGRFQLIELMVPPGDSTPTLRRFSEGIRALRARAASAA</sequence>
<keyword evidence="5" id="KW-0210">Decarboxylase</keyword>
<dbReference type="EC" id="4.1.1.43" evidence="13"/>
<evidence type="ECO:0000256" key="6">
    <source>
        <dbReference type="ARBA" id="ARBA00022842"/>
    </source>
</evidence>
<dbReference type="RefSeq" id="WP_274106160.1">
    <property type="nucleotide sequence ID" value="NZ_JAPCKI010000001.1"/>
</dbReference>
<dbReference type="PANTHER" id="PTHR43452:SF30">
    <property type="entry name" value="PYRUVATE DECARBOXYLASE ISOZYME 1-RELATED"/>
    <property type="match status" value="1"/>
</dbReference>
<evidence type="ECO:0000256" key="4">
    <source>
        <dbReference type="ARBA" id="ARBA00022723"/>
    </source>
</evidence>
<evidence type="ECO:0000313" key="14">
    <source>
        <dbReference type="Proteomes" id="UP001148932"/>
    </source>
</evidence>
<dbReference type="InterPro" id="IPR017765">
    <property type="entry name" value="IPDC"/>
</dbReference>
<keyword evidence="6" id="KW-0460">Magnesium</keyword>
<keyword evidence="8 13" id="KW-0456">Lyase</keyword>
<dbReference type="InterPro" id="IPR029061">
    <property type="entry name" value="THDP-binding"/>
</dbReference>
<dbReference type="SUPFAM" id="SSF52518">
    <property type="entry name" value="Thiamin diphosphate-binding fold (THDP-binding)"/>
    <property type="match status" value="2"/>
</dbReference>
<evidence type="ECO:0000259" key="11">
    <source>
        <dbReference type="Pfam" id="PF02775"/>
    </source>
</evidence>
<name>A0ABT5RQH5_9BURK</name>
<comment type="cofactor">
    <cofactor evidence="1">
        <name>a metal cation</name>
        <dbReference type="ChEBI" id="CHEBI:25213"/>
    </cofactor>
</comment>
<dbReference type="InterPro" id="IPR012001">
    <property type="entry name" value="Thiamin_PyroP_enz_TPP-bd_dom"/>
</dbReference>
<keyword evidence="14" id="KW-1185">Reference proteome</keyword>
<dbReference type="PANTHER" id="PTHR43452">
    <property type="entry name" value="PYRUVATE DECARBOXYLASE"/>
    <property type="match status" value="1"/>
</dbReference>
<evidence type="ECO:0000256" key="5">
    <source>
        <dbReference type="ARBA" id="ARBA00022793"/>
    </source>
</evidence>
<dbReference type="Gene3D" id="3.40.50.970">
    <property type="match status" value="2"/>
</dbReference>
<evidence type="ECO:0000256" key="3">
    <source>
        <dbReference type="ARBA" id="ARBA00007812"/>
    </source>
</evidence>
<evidence type="ECO:0000256" key="8">
    <source>
        <dbReference type="ARBA" id="ARBA00023239"/>
    </source>
</evidence>